<dbReference type="Pfam" id="PF22335">
    <property type="entry name" value="Cas10-Cmr2_palm2"/>
    <property type="match status" value="1"/>
</dbReference>
<dbReference type="Gene3D" id="3.30.70.270">
    <property type="match status" value="1"/>
</dbReference>
<evidence type="ECO:0000313" key="4">
    <source>
        <dbReference type="EMBL" id="MBP1468459.1"/>
    </source>
</evidence>
<proteinExistence type="predicted"/>
<sequence>MQYLFLASIGPVQEFIASARRSRDLWFGSWLLSELSKAAALAIVQFQTEDLARLIFPAPAATALLVPETSETPLEQRFNAANRLLAIIEVPSTQADEAAAAVQSLASHVKTKLDERLTAIRDTTFAGIRGRHMLNTTLAWQQISDLVEYTWVALPLETLDGATYASTRQRLEAMMFARKATRNFAQVTWGETVPKSSLDGIRESVIPETAYPRRTDQPAVREQKVQALFDQYGAGAAERLSGVDLLKRHGQRGKENRFPSTSHFAALPLMLRLSDPKYAEQVQPLWSTYLAKLRSLEVNLHAEQVPEQFALAGPFGVYDGSLLFETRLVDVLSDETMLAAAQAALRTFYQGLAFVEAPRTPLPYYALLHADGDRMGQAIDHEAHQGPAQHRALSQALNAFATGVPGIVQRHHGAAVYAGGDDVMAFLPVHTALACARELADLFAVQLQPFQNKQGETPTLSVGLAVAHHIEPLADTLRLARKAEKAAKQVPGKNALAITLSKRSGVDRSIAGTWSNPAQREDDPWAAMDTRLTQQWIMLHRHDDLPDGAAYELRDLANQLTLAEATEEAATTQATLERAMRADAVRVLGRKRGQRGRAAFDHGLKDSLKSLLAAQDDQGAYVVTLAGVADEIILAKIFADACDLAEGTLQKGKELEAVAH</sequence>
<dbReference type="InterPro" id="IPR043128">
    <property type="entry name" value="Rev_trsase/Diguanyl_cyclase"/>
</dbReference>
<feature type="domain" description="GGDEF" evidence="3">
    <location>
        <begin position="363"/>
        <end position="501"/>
    </location>
</feature>
<dbReference type="InterPro" id="IPR024615">
    <property type="entry name" value="CRISPR-assoc_Cmr2_N"/>
</dbReference>
<keyword evidence="1" id="KW-0547">Nucleotide-binding</keyword>
<keyword evidence="5" id="KW-1185">Reference proteome</keyword>
<evidence type="ECO:0000313" key="5">
    <source>
        <dbReference type="Proteomes" id="UP001193081"/>
    </source>
</evidence>
<evidence type="ECO:0000259" key="3">
    <source>
        <dbReference type="PROSITE" id="PS50887"/>
    </source>
</evidence>
<dbReference type="NCBIfam" id="TIGR02577">
    <property type="entry name" value="cas_TM1794_Cmr2"/>
    <property type="match status" value="1"/>
</dbReference>
<dbReference type="InterPro" id="IPR054767">
    <property type="entry name" value="Cas10-Cmr2_palm2"/>
</dbReference>
<comment type="caution">
    <text evidence="4">The sequence shown here is derived from an EMBL/GenBank/DDBJ whole genome shotgun (WGS) entry which is preliminary data.</text>
</comment>
<keyword evidence="2" id="KW-0051">Antiviral defense</keyword>
<dbReference type="Pfam" id="PF12469">
    <property type="entry name" value="Cmr2_N"/>
    <property type="match status" value="1"/>
</dbReference>
<evidence type="ECO:0000256" key="2">
    <source>
        <dbReference type="ARBA" id="ARBA00023118"/>
    </source>
</evidence>
<dbReference type="InterPro" id="IPR038242">
    <property type="entry name" value="Cmr2_N"/>
</dbReference>
<gene>
    <name evidence="4" type="primary">cas10</name>
    <name evidence="4" type="ORF">EYB53_022290</name>
</gene>
<name>A0ABS4DG92_9CHLR</name>
<protein>
    <submittedName>
        <fullName evidence="4">Type III-B CRISPR-associated protein Cas10/Cmr2</fullName>
    </submittedName>
</protein>
<evidence type="ECO:0000256" key="1">
    <source>
        <dbReference type="ARBA" id="ARBA00022741"/>
    </source>
</evidence>
<dbReference type="EMBL" id="SIJK02000070">
    <property type="protein sequence ID" value="MBP1468459.1"/>
    <property type="molecule type" value="Genomic_DNA"/>
</dbReference>
<dbReference type="Proteomes" id="UP001193081">
    <property type="component" value="Unassembled WGS sequence"/>
</dbReference>
<accession>A0ABS4DG92</accession>
<dbReference type="InterPro" id="IPR000160">
    <property type="entry name" value="GGDEF_dom"/>
</dbReference>
<dbReference type="InterPro" id="IPR013407">
    <property type="entry name" value="CRISPR-assoc_prot_Cmr2"/>
</dbReference>
<dbReference type="Gene3D" id="3.30.70.2220">
    <property type="entry name" value="CRISPR-Cas system, Cmr2 subunit, D1 domain, cysteine cluster"/>
    <property type="match status" value="1"/>
</dbReference>
<dbReference type="RefSeq" id="WP_135481239.1">
    <property type="nucleotide sequence ID" value="NZ_SIJK02000070.1"/>
</dbReference>
<dbReference type="CDD" id="cd09679">
    <property type="entry name" value="Cas10_III"/>
    <property type="match status" value="1"/>
</dbReference>
<reference evidence="4 5" key="1">
    <citation type="submission" date="2021-03" db="EMBL/GenBank/DDBJ databases">
        <authorList>
            <person name="Grouzdev D.S."/>
        </authorList>
    </citation>
    <scope>NUCLEOTIDE SEQUENCE [LARGE SCALE GENOMIC DNA]</scope>
    <source>
        <strain evidence="4 5">M50-1</strain>
    </source>
</reference>
<dbReference type="PROSITE" id="PS50887">
    <property type="entry name" value="GGDEF"/>
    <property type="match status" value="1"/>
</dbReference>
<organism evidence="4 5">
    <name type="scientific">Candidatus Chloroploca mongolica</name>
    <dbReference type="NCBI Taxonomy" id="2528176"/>
    <lineage>
        <taxon>Bacteria</taxon>
        <taxon>Bacillati</taxon>
        <taxon>Chloroflexota</taxon>
        <taxon>Chloroflexia</taxon>
        <taxon>Chloroflexales</taxon>
        <taxon>Chloroflexineae</taxon>
        <taxon>Oscillochloridaceae</taxon>
        <taxon>Candidatus Chloroploca</taxon>
    </lineage>
</organism>